<evidence type="ECO:0000313" key="9">
    <source>
        <dbReference type="EMBL" id="MCC2615239.1"/>
    </source>
</evidence>
<evidence type="ECO:0000256" key="6">
    <source>
        <dbReference type="ARBA" id="ARBA00022989"/>
    </source>
</evidence>
<proteinExistence type="inferred from homology"/>
<accession>A0ABS8G3S1</accession>
<name>A0ABS8G3S1_9ALTE</name>
<protein>
    <submittedName>
        <fullName evidence="9">AzlC family ABC transporter permease</fullName>
    </submittedName>
</protein>
<dbReference type="Pfam" id="PF03591">
    <property type="entry name" value="AzlC"/>
    <property type="match status" value="1"/>
</dbReference>
<feature type="transmembrane region" description="Helical" evidence="8">
    <location>
        <begin position="211"/>
        <end position="227"/>
    </location>
</feature>
<comment type="subcellular location">
    <subcellularLocation>
        <location evidence="1">Cell membrane</location>
        <topology evidence="1">Multi-pass membrane protein</topology>
    </subcellularLocation>
</comment>
<feature type="transmembrane region" description="Helical" evidence="8">
    <location>
        <begin position="44"/>
        <end position="66"/>
    </location>
</feature>
<evidence type="ECO:0000256" key="5">
    <source>
        <dbReference type="ARBA" id="ARBA00022692"/>
    </source>
</evidence>
<evidence type="ECO:0000256" key="7">
    <source>
        <dbReference type="ARBA" id="ARBA00023136"/>
    </source>
</evidence>
<dbReference type="InterPro" id="IPR011606">
    <property type="entry name" value="Brnchd-chn_aa_trnsp_permease"/>
</dbReference>
<feature type="transmembrane region" description="Helical" evidence="8">
    <location>
        <begin position="133"/>
        <end position="158"/>
    </location>
</feature>
<feature type="transmembrane region" description="Helical" evidence="8">
    <location>
        <begin position="12"/>
        <end position="32"/>
    </location>
</feature>
<keyword evidence="6 8" id="KW-1133">Transmembrane helix</keyword>
<feature type="transmembrane region" description="Helical" evidence="8">
    <location>
        <begin position="72"/>
        <end position="97"/>
    </location>
</feature>
<comment type="similarity">
    <text evidence="2">Belongs to the AzlC family.</text>
</comment>
<keyword evidence="4" id="KW-1003">Cell membrane</keyword>
<evidence type="ECO:0000256" key="3">
    <source>
        <dbReference type="ARBA" id="ARBA00022448"/>
    </source>
</evidence>
<dbReference type="RefSeq" id="WP_229157147.1">
    <property type="nucleotide sequence ID" value="NZ_JAJEWP010000001.1"/>
</dbReference>
<keyword evidence="5 8" id="KW-0812">Transmembrane</keyword>
<dbReference type="PANTHER" id="PTHR34979:SF1">
    <property type="entry name" value="INNER MEMBRANE PROTEIN YGAZ"/>
    <property type="match status" value="1"/>
</dbReference>
<dbReference type="PANTHER" id="PTHR34979">
    <property type="entry name" value="INNER MEMBRANE PROTEIN YGAZ"/>
    <property type="match status" value="1"/>
</dbReference>
<evidence type="ECO:0000256" key="8">
    <source>
        <dbReference type="SAM" id="Phobius"/>
    </source>
</evidence>
<evidence type="ECO:0000256" key="1">
    <source>
        <dbReference type="ARBA" id="ARBA00004651"/>
    </source>
</evidence>
<evidence type="ECO:0000313" key="10">
    <source>
        <dbReference type="Proteomes" id="UP001520878"/>
    </source>
</evidence>
<keyword evidence="3" id="KW-0813">Transport</keyword>
<comment type="caution">
    <text evidence="9">The sequence shown here is derived from an EMBL/GenBank/DDBJ whole genome shotgun (WGS) entry which is preliminary data.</text>
</comment>
<keyword evidence="7 8" id="KW-0472">Membrane</keyword>
<evidence type="ECO:0000256" key="4">
    <source>
        <dbReference type="ARBA" id="ARBA00022475"/>
    </source>
</evidence>
<evidence type="ECO:0000256" key="2">
    <source>
        <dbReference type="ARBA" id="ARBA00010735"/>
    </source>
</evidence>
<reference evidence="9 10" key="1">
    <citation type="submission" date="2021-10" db="EMBL/GenBank/DDBJ databases">
        <title>Draft genome of Aestuariibacter halophilus JC2043.</title>
        <authorList>
            <person name="Emsley S.A."/>
            <person name="Pfannmuller K.M."/>
            <person name="Ushijima B."/>
            <person name="Saw J.H."/>
            <person name="Videau P."/>
        </authorList>
    </citation>
    <scope>NUCLEOTIDE SEQUENCE [LARGE SCALE GENOMIC DNA]</scope>
    <source>
        <strain evidence="9 10">JC2043</strain>
    </source>
</reference>
<dbReference type="Proteomes" id="UP001520878">
    <property type="component" value="Unassembled WGS sequence"/>
</dbReference>
<sequence length="237" mass="25588">MPYTSVHSSEQLAGVSAIMPLVIAAIPFGVVFGALASAQGMPEWVALSLSAMVFAGASQFIALTLLANDASWPVIVLTVGIVNLRHLLYALSMVPLVREQTLLQRCLMGFWLTDESFAVTYQRYQQHPRQPIFHFYLGGGGFMYLAWVLSTVVGIYAGQWFDGLADWGLEIAMVVAFVGIVIPQLTLPSHWLCALTAAIGAILFYDLPHQLGIVVTVIGAVAVGVITEQGRPPRTAT</sequence>
<organism evidence="9 10">
    <name type="scientific">Fluctibacter halophilus</name>
    <dbReference type="NCBI Taxonomy" id="226011"/>
    <lineage>
        <taxon>Bacteria</taxon>
        <taxon>Pseudomonadati</taxon>
        <taxon>Pseudomonadota</taxon>
        <taxon>Gammaproteobacteria</taxon>
        <taxon>Alteromonadales</taxon>
        <taxon>Alteromonadaceae</taxon>
        <taxon>Fluctibacter</taxon>
    </lineage>
</organism>
<gene>
    <name evidence="9" type="ORF">LJ739_03160</name>
</gene>
<dbReference type="EMBL" id="JAJEWP010000001">
    <property type="protein sequence ID" value="MCC2615239.1"/>
    <property type="molecule type" value="Genomic_DNA"/>
</dbReference>
<keyword evidence="10" id="KW-1185">Reference proteome</keyword>